<dbReference type="Gene3D" id="3.30.470.20">
    <property type="entry name" value="ATP-grasp fold, B domain"/>
    <property type="match status" value="1"/>
</dbReference>
<reference evidence="6 8" key="1">
    <citation type="submission" date="2014-08" db="EMBL/GenBank/DDBJ databases">
        <title>Chaperone-usher fimbriae in a diverse selection of Gallibacterium genomes.</title>
        <authorList>
            <person name="Kudirkiene E."/>
            <person name="Bager R.J."/>
            <person name="Johnson T.J."/>
            <person name="Bojesen A.M."/>
        </authorList>
    </citation>
    <scope>NUCLEOTIDE SEQUENCE [LARGE SCALE GENOMIC DNA]</scope>
    <source>
        <strain evidence="6 8">20558/3kl.</strain>
    </source>
</reference>
<evidence type="ECO:0000313" key="6">
    <source>
        <dbReference type="EMBL" id="KGQ33323.1"/>
    </source>
</evidence>
<dbReference type="Proteomes" id="UP000030526">
    <property type="component" value="Unassembled WGS sequence"/>
</dbReference>
<keyword evidence="1" id="KW-0436">Ligase</keyword>
<evidence type="ECO:0000256" key="2">
    <source>
        <dbReference type="ARBA" id="ARBA00022741"/>
    </source>
</evidence>
<dbReference type="EMBL" id="JTJO01000017">
    <property type="protein sequence ID" value="OBW99785.1"/>
    <property type="molecule type" value="Genomic_DNA"/>
</dbReference>
<evidence type="ECO:0000313" key="8">
    <source>
        <dbReference type="Proteomes" id="UP000030526"/>
    </source>
</evidence>
<dbReference type="SUPFAM" id="SSF56059">
    <property type="entry name" value="Glutathione synthetase ATP-binding domain-like"/>
    <property type="match status" value="1"/>
</dbReference>
<evidence type="ECO:0000313" key="7">
    <source>
        <dbReference type="EMBL" id="OBW99785.1"/>
    </source>
</evidence>
<dbReference type="AlphaFoldDB" id="A0A0A2XM96"/>
<sequence length="399" mass="43177">MILGGSILQLPAIKTAKAMGLQVIVVDRDPLAIGFKEPGVIPEIISTIDTENVVKAAKKHQINGIMTLASDLPMQTVAVVVKELGLNGISKETAIKATNKIAMRLALQDYQVPIPLFFIIKNKADYDNAIKNLKSLGKKCIVKPADNSGSRGIILIDDFNNQSLIEHAYSYSQQYSRSGDLLVEEYMEGDEISVETLSMNGVCHIIQITDKLTTGQPYFVEMGHSQPTKLSQDLQDRVKQVVNQATCAIGITEGPSHVEIKITSEGPKVVELGARLGGDNITTHLVPLSTGIDMVKNCIHIAMGDGISIQPLRSCGSAIRYLKEDHGTISDITGIEKAKKLKGIVNIAIVHSIGDHLHGIQSSNDRVGFVIAQADTAQEAIHRCEAALELIKVKVDHDV</sequence>
<dbReference type="Proteomes" id="UP000092643">
    <property type="component" value="Unassembled WGS sequence"/>
</dbReference>
<dbReference type="PROSITE" id="PS50975">
    <property type="entry name" value="ATP_GRASP"/>
    <property type="match status" value="1"/>
</dbReference>
<reference evidence="7 9" key="2">
    <citation type="submission" date="2014-11" db="EMBL/GenBank/DDBJ databases">
        <title>Pan-genome of Gallibacterium spp.</title>
        <authorList>
            <person name="Kudirkiene E."/>
            <person name="Bojesen A.M."/>
        </authorList>
    </citation>
    <scope>NUCLEOTIDE SEQUENCE [LARGE SCALE GENOMIC DNA]</scope>
    <source>
        <strain evidence="7 9">F 279</strain>
    </source>
</reference>
<dbReference type="PATRIC" id="fig|750.21.peg.2201"/>
<evidence type="ECO:0000256" key="1">
    <source>
        <dbReference type="ARBA" id="ARBA00022598"/>
    </source>
</evidence>
<protein>
    <submittedName>
        <fullName evidence="6">Lactate dehydrogenase</fullName>
    </submittedName>
</protein>
<keyword evidence="3 4" id="KW-0067">ATP-binding</keyword>
<dbReference type="InterPro" id="IPR013815">
    <property type="entry name" value="ATP_grasp_subdomain_1"/>
</dbReference>
<dbReference type="InterPro" id="IPR052032">
    <property type="entry name" value="ATP-dep_AA_Ligase"/>
</dbReference>
<dbReference type="OrthoDB" id="9803907at2"/>
<evidence type="ECO:0000259" key="5">
    <source>
        <dbReference type="PROSITE" id="PS50975"/>
    </source>
</evidence>
<feature type="domain" description="ATP-grasp" evidence="5">
    <location>
        <begin position="104"/>
        <end position="303"/>
    </location>
</feature>
<accession>A0A0A2XM96</accession>
<keyword evidence="2 4" id="KW-0547">Nucleotide-binding</keyword>
<dbReference type="Pfam" id="PF18603">
    <property type="entry name" value="LAL_C2"/>
    <property type="match status" value="1"/>
</dbReference>
<dbReference type="PANTHER" id="PTHR43585:SF2">
    <property type="entry name" value="ATP-GRASP ENZYME FSQD"/>
    <property type="match status" value="1"/>
</dbReference>
<gene>
    <name evidence="6" type="ORF">JP32_02375</name>
    <name evidence="7" type="ORF">QV03_02605</name>
</gene>
<evidence type="ECO:0000256" key="4">
    <source>
        <dbReference type="PROSITE-ProRule" id="PRU00409"/>
    </source>
</evidence>
<dbReference type="GO" id="GO:0005524">
    <property type="term" value="F:ATP binding"/>
    <property type="evidence" value="ECO:0007669"/>
    <property type="project" value="UniProtKB-UniRule"/>
</dbReference>
<dbReference type="Pfam" id="PF13535">
    <property type="entry name" value="ATP-grasp_4"/>
    <property type="match status" value="1"/>
</dbReference>
<name>A0A0A2XM96_9PAST</name>
<comment type="caution">
    <text evidence="6">The sequence shown here is derived from an EMBL/GenBank/DDBJ whole genome shotgun (WGS) entry which is preliminary data.</text>
</comment>
<proteinExistence type="predicted"/>
<dbReference type="InterPro" id="IPR011761">
    <property type="entry name" value="ATP-grasp"/>
</dbReference>
<dbReference type="GO" id="GO:0016874">
    <property type="term" value="F:ligase activity"/>
    <property type="evidence" value="ECO:0007669"/>
    <property type="project" value="UniProtKB-KW"/>
</dbReference>
<dbReference type="InterPro" id="IPR040570">
    <property type="entry name" value="LAL_C2"/>
</dbReference>
<dbReference type="EMBL" id="JPXS01000014">
    <property type="protein sequence ID" value="KGQ33323.1"/>
    <property type="molecule type" value="Genomic_DNA"/>
</dbReference>
<dbReference type="PANTHER" id="PTHR43585">
    <property type="entry name" value="FUMIPYRROLE BIOSYNTHESIS PROTEIN C"/>
    <property type="match status" value="1"/>
</dbReference>
<evidence type="ECO:0000313" key="9">
    <source>
        <dbReference type="Proteomes" id="UP000092643"/>
    </source>
</evidence>
<evidence type="ECO:0000256" key="3">
    <source>
        <dbReference type="ARBA" id="ARBA00022840"/>
    </source>
</evidence>
<organism evidence="6 8">
    <name type="scientific">Gallibacterium anatis</name>
    <dbReference type="NCBI Taxonomy" id="750"/>
    <lineage>
        <taxon>Bacteria</taxon>
        <taxon>Pseudomonadati</taxon>
        <taxon>Pseudomonadota</taxon>
        <taxon>Gammaproteobacteria</taxon>
        <taxon>Pasteurellales</taxon>
        <taxon>Pasteurellaceae</taxon>
        <taxon>Gallibacterium</taxon>
    </lineage>
</organism>
<dbReference type="GO" id="GO:0046872">
    <property type="term" value="F:metal ion binding"/>
    <property type="evidence" value="ECO:0007669"/>
    <property type="project" value="InterPro"/>
</dbReference>
<dbReference type="Gene3D" id="3.30.1490.20">
    <property type="entry name" value="ATP-grasp fold, A domain"/>
    <property type="match status" value="1"/>
</dbReference>
<dbReference type="Gene3D" id="3.40.50.20">
    <property type="match status" value="1"/>
</dbReference>